<feature type="binding site" evidence="5">
    <location>
        <position position="181"/>
    </location>
    <ligand>
        <name>molybdate</name>
        <dbReference type="ChEBI" id="CHEBI:36264"/>
    </ligand>
</feature>
<dbReference type="PANTHER" id="PTHR30632:SF0">
    <property type="entry name" value="SULFATE-BINDING PROTEIN"/>
    <property type="match status" value="1"/>
</dbReference>
<dbReference type="RefSeq" id="WP_087678554.1">
    <property type="nucleotide sequence ID" value="NZ_FUWV01000005.1"/>
</dbReference>
<protein>
    <submittedName>
        <fullName evidence="7">Molybdate transport system substrate-binding protein</fullName>
    </submittedName>
</protein>
<dbReference type="GO" id="GO:0015689">
    <property type="term" value="P:molybdate ion transport"/>
    <property type="evidence" value="ECO:0007669"/>
    <property type="project" value="InterPro"/>
</dbReference>
<name>A0A1T4LWM0_9FIRM</name>
<reference evidence="7 8" key="1">
    <citation type="submission" date="2017-02" db="EMBL/GenBank/DDBJ databases">
        <authorList>
            <person name="Peterson S.W."/>
        </authorList>
    </citation>
    <scope>NUCLEOTIDE SEQUENCE [LARGE SCALE GENOMIC DNA]</scope>
    <source>
        <strain evidence="7 8">DSM 15102</strain>
    </source>
</reference>
<feature type="binding site" evidence="5">
    <location>
        <position position="199"/>
    </location>
    <ligand>
        <name>molybdate</name>
        <dbReference type="ChEBI" id="CHEBI:36264"/>
    </ligand>
</feature>
<dbReference type="InterPro" id="IPR005950">
    <property type="entry name" value="ModA"/>
</dbReference>
<evidence type="ECO:0000256" key="3">
    <source>
        <dbReference type="ARBA" id="ARBA00022723"/>
    </source>
</evidence>
<keyword evidence="3 5" id="KW-0479">Metal-binding</keyword>
<dbReference type="NCBIfam" id="TIGR01256">
    <property type="entry name" value="modA"/>
    <property type="match status" value="1"/>
</dbReference>
<evidence type="ECO:0000256" key="1">
    <source>
        <dbReference type="ARBA" id="ARBA00009175"/>
    </source>
</evidence>
<dbReference type="PROSITE" id="PS51257">
    <property type="entry name" value="PROKAR_LIPOPROTEIN"/>
    <property type="match status" value="1"/>
</dbReference>
<dbReference type="Proteomes" id="UP000196365">
    <property type="component" value="Unassembled WGS sequence"/>
</dbReference>
<dbReference type="GO" id="GO:0030973">
    <property type="term" value="F:molybdate ion binding"/>
    <property type="evidence" value="ECO:0007669"/>
    <property type="project" value="UniProtKB-ARBA"/>
</dbReference>
<keyword evidence="2 5" id="KW-0500">Molybdenum</keyword>
<dbReference type="InterPro" id="IPR041879">
    <property type="entry name" value="YvgL-like_PBP2"/>
</dbReference>
<evidence type="ECO:0000256" key="4">
    <source>
        <dbReference type="ARBA" id="ARBA00022729"/>
    </source>
</evidence>
<keyword evidence="4 6" id="KW-0732">Signal</keyword>
<evidence type="ECO:0000313" key="7">
    <source>
        <dbReference type="EMBL" id="SJZ58834.1"/>
    </source>
</evidence>
<accession>A0A1T4LWM0</accession>
<sequence>MKKYVSLFLVAVLSLFLISCSQADTAQGTSHEKSTEITVAAAASLTDAMKEIGEIYQEKNPSIKITFNFASSGSLMNQIEEGAPVDLFFSAASKQMDQLQAKNLIDENTRKNILENDLVLITPEDQDHKITSFEDLATQKVKKIALGNPESVPAGQYSKEIIHYLGIENQIENKIVEATDVRQVLSWVETGEVDCGIVYSTDAKTSDSVEMVAKAPKDSHTPVIYPAALLKESKNLEQAQKFLDFLSTKEAGEIFETYGFDTI</sequence>
<feature type="chain" id="PRO_5038531350" evidence="6">
    <location>
        <begin position="24"/>
        <end position="263"/>
    </location>
</feature>
<evidence type="ECO:0000256" key="2">
    <source>
        <dbReference type="ARBA" id="ARBA00022505"/>
    </source>
</evidence>
<dbReference type="PIRSF" id="PIRSF004846">
    <property type="entry name" value="ModA"/>
    <property type="match status" value="1"/>
</dbReference>
<dbReference type="SUPFAM" id="SSF53850">
    <property type="entry name" value="Periplasmic binding protein-like II"/>
    <property type="match status" value="1"/>
</dbReference>
<dbReference type="CDD" id="cd13537">
    <property type="entry name" value="PBP2_YvgL_like"/>
    <property type="match status" value="1"/>
</dbReference>
<dbReference type="Pfam" id="PF13531">
    <property type="entry name" value="SBP_bac_11"/>
    <property type="match status" value="1"/>
</dbReference>
<feature type="binding site" evidence="5">
    <location>
        <position position="72"/>
    </location>
    <ligand>
        <name>molybdate</name>
        <dbReference type="ChEBI" id="CHEBI:36264"/>
    </ligand>
</feature>
<feature type="binding site" evidence="5">
    <location>
        <position position="154"/>
    </location>
    <ligand>
        <name>molybdate</name>
        <dbReference type="ChEBI" id="CHEBI:36264"/>
    </ligand>
</feature>
<dbReference type="EMBL" id="FUWV01000005">
    <property type="protein sequence ID" value="SJZ58834.1"/>
    <property type="molecule type" value="Genomic_DNA"/>
</dbReference>
<keyword evidence="8" id="KW-1185">Reference proteome</keyword>
<proteinExistence type="inferred from homology"/>
<dbReference type="GO" id="GO:0046872">
    <property type="term" value="F:metal ion binding"/>
    <property type="evidence" value="ECO:0007669"/>
    <property type="project" value="UniProtKB-KW"/>
</dbReference>
<feature type="signal peptide" evidence="6">
    <location>
        <begin position="1"/>
        <end position="23"/>
    </location>
</feature>
<dbReference type="AlphaFoldDB" id="A0A1T4LWM0"/>
<evidence type="ECO:0000256" key="6">
    <source>
        <dbReference type="SAM" id="SignalP"/>
    </source>
</evidence>
<dbReference type="InterPro" id="IPR050682">
    <property type="entry name" value="ModA/WtpA"/>
</dbReference>
<organism evidence="7 8">
    <name type="scientific">Garciella nitratireducens DSM 15102</name>
    <dbReference type="NCBI Taxonomy" id="1121911"/>
    <lineage>
        <taxon>Bacteria</taxon>
        <taxon>Bacillati</taxon>
        <taxon>Bacillota</taxon>
        <taxon>Clostridia</taxon>
        <taxon>Eubacteriales</taxon>
        <taxon>Eubacteriaceae</taxon>
        <taxon>Garciella</taxon>
    </lineage>
</organism>
<dbReference type="GO" id="GO:1901359">
    <property type="term" value="F:tungstate binding"/>
    <property type="evidence" value="ECO:0007669"/>
    <property type="project" value="UniProtKB-ARBA"/>
</dbReference>
<comment type="similarity">
    <text evidence="1">Belongs to the bacterial solute-binding protein ModA family.</text>
</comment>
<evidence type="ECO:0000313" key="8">
    <source>
        <dbReference type="Proteomes" id="UP000196365"/>
    </source>
</evidence>
<evidence type="ECO:0000256" key="5">
    <source>
        <dbReference type="PIRSR" id="PIRSR004846-1"/>
    </source>
</evidence>
<gene>
    <name evidence="7" type="ORF">SAMN02745973_01103</name>
</gene>
<dbReference type="Gene3D" id="3.40.190.10">
    <property type="entry name" value="Periplasmic binding protein-like II"/>
    <property type="match status" value="2"/>
</dbReference>
<dbReference type="OrthoDB" id="9785015at2"/>
<feature type="binding site" evidence="5">
    <location>
        <position position="44"/>
    </location>
    <ligand>
        <name>molybdate</name>
        <dbReference type="ChEBI" id="CHEBI:36264"/>
    </ligand>
</feature>
<dbReference type="PANTHER" id="PTHR30632">
    <property type="entry name" value="MOLYBDATE-BINDING PERIPLASMIC PROTEIN"/>
    <property type="match status" value="1"/>
</dbReference>
<dbReference type="FunFam" id="3.40.190.10:FF:000035">
    <property type="entry name" value="Molybdate ABC transporter substrate-binding protein"/>
    <property type="match status" value="1"/>
</dbReference>